<proteinExistence type="predicted"/>
<sequence length="160" mass="16988">MLRSALMTISSTTVTLSITGQDQQRPNWCWAATGNSIAAYYGYSYPQNQFCNMAFGNALNATCPNNQATQAAVVVQQDAVAVYALNPAFVAGKSGEVASLWYVATTATKGSATLTVFTAPDPATGSWQERSGDIVWLVGGAAAIVLAAALVLHRRRRFPH</sequence>
<reference evidence="2 3" key="1">
    <citation type="journal article" date="2019" name="Int. J. Syst. Evol. Microbiol.">
        <title>The Global Catalogue of Microorganisms (GCM) 10K type strain sequencing project: providing services to taxonomists for standard genome sequencing and annotation.</title>
        <authorList>
            <consortium name="The Broad Institute Genomics Platform"/>
            <consortium name="The Broad Institute Genome Sequencing Center for Infectious Disease"/>
            <person name="Wu L."/>
            <person name="Ma J."/>
        </authorList>
    </citation>
    <scope>NUCLEOTIDE SEQUENCE [LARGE SCALE GENOMIC DNA]</scope>
    <source>
        <strain evidence="2 3">JCM 14969</strain>
    </source>
</reference>
<keyword evidence="1" id="KW-0472">Membrane</keyword>
<accession>A0ABN2DX04</accession>
<keyword evidence="3" id="KW-1185">Reference proteome</keyword>
<evidence type="ECO:0000313" key="3">
    <source>
        <dbReference type="Proteomes" id="UP001500393"/>
    </source>
</evidence>
<evidence type="ECO:0000313" key="2">
    <source>
        <dbReference type="EMBL" id="GAA1587890.1"/>
    </source>
</evidence>
<protein>
    <submittedName>
        <fullName evidence="2">Uncharacterized protein</fullName>
    </submittedName>
</protein>
<name>A0ABN2DX04_9ACTN</name>
<organism evidence="2 3">
    <name type="scientific">Kribbella sancticallisti</name>
    <dbReference type="NCBI Taxonomy" id="460087"/>
    <lineage>
        <taxon>Bacteria</taxon>
        <taxon>Bacillati</taxon>
        <taxon>Actinomycetota</taxon>
        <taxon>Actinomycetes</taxon>
        <taxon>Propionibacteriales</taxon>
        <taxon>Kribbellaceae</taxon>
        <taxon>Kribbella</taxon>
    </lineage>
</organism>
<comment type="caution">
    <text evidence="2">The sequence shown here is derived from an EMBL/GenBank/DDBJ whole genome shotgun (WGS) entry which is preliminary data.</text>
</comment>
<dbReference type="Proteomes" id="UP001500393">
    <property type="component" value="Unassembled WGS sequence"/>
</dbReference>
<keyword evidence="1" id="KW-1133">Transmembrane helix</keyword>
<evidence type="ECO:0000256" key="1">
    <source>
        <dbReference type="SAM" id="Phobius"/>
    </source>
</evidence>
<gene>
    <name evidence="2" type="ORF">GCM10009789_46780</name>
</gene>
<dbReference type="EMBL" id="BAAAOS010000032">
    <property type="protein sequence ID" value="GAA1587890.1"/>
    <property type="molecule type" value="Genomic_DNA"/>
</dbReference>
<keyword evidence="1" id="KW-0812">Transmembrane</keyword>
<feature type="transmembrane region" description="Helical" evidence="1">
    <location>
        <begin position="134"/>
        <end position="152"/>
    </location>
</feature>